<feature type="domain" description="Sigma-54 factor interaction" evidence="6">
    <location>
        <begin position="16"/>
        <end position="245"/>
    </location>
</feature>
<dbReference type="InterPro" id="IPR027417">
    <property type="entry name" value="P-loop_NTPase"/>
</dbReference>
<dbReference type="FunFam" id="3.40.50.300:FF:000006">
    <property type="entry name" value="DNA-binding transcriptional regulator NtrC"/>
    <property type="match status" value="1"/>
</dbReference>
<reference evidence="7 8" key="1">
    <citation type="submission" date="2016-10" db="EMBL/GenBank/DDBJ databases">
        <authorList>
            <person name="de Groot N.N."/>
        </authorList>
    </citation>
    <scope>NUCLEOTIDE SEQUENCE [LARGE SCALE GENOMIC DNA]</scope>
    <source>
        <strain evidence="7 8">DSM 527</strain>
    </source>
</reference>
<dbReference type="PANTHER" id="PTHR32071">
    <property type="entry name" value="TRANSCRIPTIONAL REGULATORY PROTEIN"/>
    <property type="match status" value="1"/>
</dbReference>
<accession>A0A1G7TSZ0</accession>
<dbReference type="Proteomes" id="UP000199045">
    <property type="component" value="Unassembled WGS sequence"/>
</dbReference>
<dbReference type="Gene3D" id="1.10.8.60">
    <property type="match status" value="1"/>
</dbReference>
<keyword evidence="5" id="KW-0804">Transcription</keyword>
<dbReference type="InterPro" id="IPR025662">
    <property type="entry name" value="Sigma_54_int_dom_ATP-bd_1"/>
</dbReference>
<dbReference type="PANTHER" id="PTHR32071:SF117">
    <property type="entry name" value="PTS-DEPENDENT DIHYDROXYACETONE KINASE OPERON REGULATORY PROTEIN-RELATED"/>
    <property type="match status" value="1"/>
</dbReference>
<keyword evidence="3" id="KW-0805">Transcription regulation</keyword>
<keyword evidence="2" id="KW-0067">ATP-binding</keyword>
<dbReference type="InterPro" id="IPR002078">
    <property type="entry name" value="Sigma_54_int"/>
</dbReference>
<dbReference type="Gene3D" id="3.40.50.300">
    <property type="entry name" value="P-loop containing nucleotide triphosphate hydrolases"/>
    <property type="match status" value="1"/>
</dbReference>
<evidence type="ECO:0000256" key="2">
    <source>
        <dbReference type="ARBA" id="ARBA00022840"/>
    </source>
</evidence>
<dbReference type="InterPro" id="IPR009057">
    <property type="entry name" value="Homeodomain-like_sf"/>
</dbReference>
<evidence type="ECO:0000313" key="8">
    <source>
        <dbReference type="Proteomes" id="UP000199045"/>
    </source>
</evidence>
<dbReference type="SUPFAM" id="SSF52540">
    <property type="entry name" value="P-loop containing nucleoside triphosphate hydrolases"/>
    <property type="match status" value="1"/>
</dbReference>
<dbReference type="InterPro" id="IPR003593">
    <property type="entry name" value="AAA+_ATPase"/>
</dbReference>
<name>A0A1G7TSZ0_CHIFI</name>
<dbReference type="STRING" id="104663.SAMN04488121_10471"/>
<dbReference type="AlphaFoldDB" id="A0A1G7TSZ0"/>
<evidence type="ECO:0000256" key="4">
    <source>
        <dbReference type="ARBA" id="ARBA00023125"/>
    </source>
</evidence>
<dbReference type="PROSITE" id="PS50045">
    <property type="entry name" value="SIGMA54_INTERACT_4"/>
    <property type="match status" value="1"/>
</dbReference>
<sequence length="336" mass="38158">MSLEKSDMPQYNYSDLIGAGPEMQHVFYMLSQVSITQSTVLIMGETGTGKELIARAIHNASPRRNKLMVKVNCATLPPNLIESELFGHERGSFTGALERRIGKFELANHSTLFLDEIGELPPDLQVKLLRAIQEKEIERIGGKHTIKTDVRIIAATNRNLQKEVAESRFRSDLFYRLNVFPIVLPPLRERKEDIPLLAAHFIDRFARTAGKKNVRLSSMVMKQLNAYNWPGNVRELEHVLERSILLMQGNIIREIHLSSPLSKAENKSKADEDYSRTLAEVEREYILGVLDKCRGKVFGPGGAAEILGLHVSTLNHRIRKLGIHKEHKYFIKVPQH</sequence>
<dbReference type="PROSITE" id="PS00675">
    <property type="entry name" value="SIGMA54_INTERACT_1"/>
    <property type="match status" value="1"/>
</dbReference>
<dbReference type="OrthoDB" id="9782110at2"/>
<gene>
    <name evidence="7" type="ORF">SAMN04488121_10471</name>
</gene>
<dbReference type="GO" id="GO:0003677">
    <property type="term" value="F:DNA binding"/>
    <property type="evidence" value="ECO:0007669"/>
    <property type="project" value="UniProtKB-KW"/>
</dbReference>
<protein>
    <submittedName>
        <fullName evidence="7">Regulatory protein, Fis family</fullName>
    </submittedName>
</protein>
<dbReference type="EMBL" id="FNBN01000004">
    <property type="protein sequence ID" value="SDG38322.1"/>
    <property type="molecule type" value="Genomic_DNA"/>
</dbReference>
<dbReference type="CDD" id="cd00009">
    <property type="entry name" value="AAA"/>
    <property type="match status" value="1"/>
</dbReference>
<dbReference type="GO" id="GO:0005524">
    <property type="term" value="F:ATP binding"/>
    <property type="evidence" value="ECO:0007669"/>
    <property type="project" value="UniProtKB-KW"/>
</dbReference>
<dbReference type="Gene3D" id="1.10.10.60">
    <property type="entry name" value="Homeodomain-like"/>
    <property type="match status" value="1"/>
</dbReference>
<evidence type="ECO:0000313" key="7">
    <source>
        <dbReference type="EMBL" id="SDG38322.1"/>
    </source>
</evidence>
<evidence type="ECO:0000256" key="1">
    <source>
        <dbReference type="ARBA" id="ARBA00022741"/>
    </source>
</evidence>
<dbReference type="InterPro" id="IPR025944">
    <property type="entry name" value="Sigma_54_int_dom_CS"/>
</dbReference>
<evidence type="ECO:0000256" key="3">
    <source>
        <dbReference type="ARBA" id="ARBA00023015"/>
    </source>
</evidence>
<dbReference type="SMART" id="SM00382">
    <property type="entry name" value="AAA"/>
    <property type="match status" value="1"/>
</dbReference>
<organism evidence="7 8">
    <name type="scientific">Chitinophaga filiformis</name>
    <name type="common">Myxococcus filiformis</name>
    <name type="synonym">Flexibacter filiformis</name>
    <dbReference type="NCBI Taxonomy" id="104663"/>
    <lineage>
        <taxon>Bacteria</taxon>
        <taxon>Pseudomonadati</taxon>
        <taxon>Bacteroidota</taxon>
        <taxon>Chitinophagia</taxon>
        <taxon>Chitinophagales</taxon>
        <taxon>Chitinophagaceae</taxon>
        <taxon>Chitinophaga</taxon>
    </lineage>
</organism>
<dbReference type="PROSITE" id="PS00688">
    <property type="entry name" value="SIGMA54_INTERACT_3"/>
    <property type="match status" value="1"/>
</dbReference>
<keyword evidence="4" id="KW-0238">DNA-binding</keyword>
<dbReference type="Pfam" id="PF25601">
    <property type="entry name" value="AAA_lid_14"/>
    <property type="match status" value="1"/>
</dbReference>
<dbReference type="GO" id="GO:0006355">
    <property type="term" value="P:regulation of DNA-templated transcription"/>
    <property type="evidence" value="ECO:0007669"/>
    <property type="project" value="InterPro"/>
</dbReference>
<evidence type="ECO:0000256" key="5">
    <source>
        <dbReference type="ARBA" id="ARBA00023163"/>
    </source>
</evidence>
<dbReference type="Pfam" id="PF00158">
    <property type="entry name" value="Sigma54_activat"/>
    <property type="match status" value="1"/>
</dbReference>
<evidence type="ECO:0000259" key="6">
    <source>
        <dbReference type="PROSITE" id="PS50045"/>
    </source>
</evidence>
<dbReference type="RefSeq" id="WP_089834263.1">
    <property type="nucleotide sequence ID" value="NZ_FNBN01000004.1"/>
</dbReference>
<keyword evidence="1" id="KW-0547">Nucleotide-binding</keyword>
<proteinExistence type="predicted"/>
<dbReference type="SUPFAM" id="SSF46689">
    <property type="entry name" value="Homeodomain-like"/>
    <property type="match status" value="1"/>
</dbReference>
<dbReference type="InterPro" id="IPR058031">
    <property type="entry name" value="AAA_lid_NorR"/>
</dbReference>